<evidence type="ECO:0000256" key="1">
    <source>
        <dbReference type="SAM" id="MobiDB-lite"/>
    </source>
</evidence>
<dbReference type="Proteomes" id="UP001279734">
    <property type="component" value="Unassembled WGS sequence"/>
</dbReference>
<keyword evidence="3" id="KW-1185">Reference proteome</keyword>
<reference evidence="2" key="1">
    <citation type="submission" date="2023-05" db="EMBL/GenBank/DDBJ databases">
        <title>Nepenthes gracilis genome sequencing.</title>
        <authorList>
            <person name="Fukushima K."/>
        </authorList>
    </citation>
    <scope>NUCLEOTIDE SEQUENCE</scope>
    <source>
        <strain evidence="2">SING2019-196</strain>
    </source>
</reference>
<sequence length="87" mass="9614">MQTSRGGGAEEEKMGKVHIGGQGGKLKAKEGVEQRIGERLGERSGTHHQLHGIKQNHPHQFKAITPKITMVLAISAEEIELHMRSRK</sequence>
<name>A0AAD3SU50_NEPGR</name>
<feature type="region of interest" description="Disordered" evidence="1">
    <location>
        <begin position="1"/>
        <end position="32"/>
    </location>
</feature>
<gene>
    <name evidence="2" type="ORF">Nepgr_018742</name>
</gene>
<proteinExistence type="predicted"/>
<protein>
    <submittedName>
        <fullName evidence="2">Uncharacterized protein</fullName>
    </submittedName>
</protein>
<comment type="caution">
    <text evidence="2">The sequence shown here is derived from an EMBL/GenBank/DDBJ whole genome shotgun (WGS) entry which is preliminary data.</text>
</comment>
<organism evidence="2 3">
    <name type="scientific">Nepenthes gracilis</name>
    <name type="common">Slender pitcher plant</name>
    <dbReference type="NCBI Taxonomy" id="150966"/>
    <lineage>
        <taxon>Eukaryota</taxon>
        <taxon>Viridiplantae</taxon>
        <taxon>Streptophyta</taxon>
        <taxon>Embryophyta</taxon>
        <taxon>Tracheophyta</taxon>
        <taxon>Spermatophyta</taxon>
        <taxon>Magnoliopsida</taxon>
        <taxon>eudicotyledons</taxon>
        <taxon>Gunneridae</taxon>
        <taxon>Pentapetalae</taxon>
        <taxon>Caryophyllales</taxon>
        <taxon>Nepenthaceae</taxon>
        <taxon>Nepenthes</taxon>
    </lineage>
</organism>
<dbReference type="EMBL" id="BSYO01000017">
    <property type="protein sequence ID" value="GMH16901.1"/>
    <property type="molecule type" value="Genomic_DNA"/>
</dbReference>
<evidence type="ECO:0000313" key="3">
    <source>
        <dbReference type="Proteomes" id="UP001279734"/>
    </source>
</evidence>
<accession>A0AAD3SU50</accession>
<evidence type="ECO:0000313" key="2">
    <source>
        <dbReference type="EMBL" id="GMH16901.1"/>
    </source>
</evidence>
<dbReference type="AlphaFoldDB" id="A0AAD3SU50"/>